<reference evidence="3" key="1">
    <citation type="journal article" date="2023" name="Mol. Phylogenet. Evol.">
        <title>Genome-scale phylogeny and comparative genomics of the fungal order Sordariales.</title>
        <authorList>
            <person name="Hensen N."/>
            <person name="Bonometti L."/>
            <person name="Westerberg I."/>
            <person name="Brannstrom I.O."/>
            <person name="Guillou S."/>
            <person name="Cros-Aarteil S."/>
            <person name="Calhoun S."/>
            <person name="Haridas S."/>
            <person name="Kuo A."/>
            <person name="Mondo S."/>
            <person name="Pangilinan J."/>
            <person name="Riley R."/>
            <person name="LaButti K."/>
            <person name="Andreopoulos B."/>
            <person name="Lipzen A."/>
            <person name="Chen C."/>
            <person name="Yan M."/>
            <person name="Daum C."/>
            <person name="Ng V."/>
            <person name="Clum A."/>
            <person name="Steindorff A."/>
            <person name="Ohm R.A."/>
            <person name="Martin F."/>
            <person name="Silar P."/>
            <person name="Natvig D.O."/>
            <person name="Lalanne C."/>
            <person name="Gautier V."/>
            <person name="Ament-Velasquez S.L."/>
            <person name="Kruys A."/>
            <person name="Hutchinson M.I."/>
            <person name="Powell A.J."/>
            <person name="Barry K."/>
            <person name="Miller A.N."/>
            <person name="Grigoriev I.V."/>
            <person name="Debuchy R."/>
            <person name="Gladieux P."/>
            <person name="Hiltunen Thoren M."/>
            <person name="Johannesson H."/>
        </authorList>
    </citation>
    <scope>NUCLEOTIDE SEQUENCE</scope>
    <source>
        <strain evidence="3">CBS 168.71</strain>
    </source>
</reference>
<feature type="compositionally biased region" description="Polar residues" evidence="1">
    <location>
        <begin position="49"/>
        <end position="64"/>
    </location>
</feature>
<feature type="region of interest" description="Disordered" evidence="1">
    <location>
        <begin position="40"/>
        <end position="64"/>
    </location>
</feature>
<feature type="region of interest" description="Disordered" evidence="1">
    <location>
        <begin position="212"/>
        <end position="234"/>
    </location>
</feature>
<dbReference type="PANTHER" id="PTHR34144">
    <property type="entry name" value="CHROMOSOME 8, WHOLE GENOME SHOTGUN SEQUENCE"/>
    <property type="match status" value="1"/>
</dbReference>
<keyword evidence="3" id="KW-0328">Glycosyltransferase</keyword>
<evidence type="ECO:0000313" key="3">
    <source>
        <dbReference type="EMBL" id="KAK3295088.1"/>
    </source>
</evidence>
<reference evidence="3" key="2">
    <citation type="submission" date="2023-06" db="EMBL/GenBank/DDBJ databases">
        <authorList>
            <consortium name="Lawrence Berkeley National Laboratory"/>
            <person name="Haridas S."/>
            <person name="Hensen N."/>
            <person name="Bonometti L."/>
            <person name="Westerberg I."/>
            <person name="Brannstrom I.O."/>
            <person name="Guillou S."/>
            <person name="Cros-Aarteil S."/>
            <person name="Calhoun S."/>
            <person name="Kuo A."/>
            <person name="Mondo S."/>
            <person name="Pangilinan J."/>
            <person name="Riley R."/>
            <person name="Labutti K."/>
            <person name="Andreopoulos B."/>
            <person name="Lipzen A."/>
            <person name="Chen C."/>
            <person name="Yanf M."/>
            <person name="Daum C."/>
            <person name="Ng V."/>
            <person name="Clum A."/>
            <person name="Steindorff A."/>
            <person name="Ohm R."/>
            <person name="Martin F."/>
            <person name="Silar P."/>
            <person name="Natvig D."/>
            <person name="Lalanne C."/>
            <person name="Gautier V."/>
            <person name="Ament-Velasquez S.L."/>
            <person name="Kruys A."/>
            <person name="Hutchinson M.I."/>
            <person name="Powell A.J."/>
            <person name="Barry K."/>
            <person name="Miller A.N."/>
            <person name="Grigoriev I.V."/>
            <person name="Debuchy R."/>
            <person name="Gladieux P."/>
            <person name="Thoren M.H."/>
            <person name="Johannesson H."/>
        </authorList>
    </citation>
    <scope>NUCLEOTIDE SEQUENCE</scope>
    <source>
        <strain evidence="3">CBS 168.71</strain>
    </source>
</reference>
<dbReference type="EMBL" id="JAUEPN010000005">
    <property type="protein sequence ID" value="KAK3295088.1"/>
    <property type="molecule type" value="Genomic_DNA"/>
</dbReference>
<keyword evidence="2" id="KW-0732">Signal</keyword>
<evidence type="ECO:0000256" key="1">
    <source>
        <dbReference type="SAM" id="MobiDB-lite"/>
    </source>
</evidence>
<dbReference type="Pfam" id="PF11735">
    <property type="entry name" value="CAP59_mtransfer"/>
    <property type="match status" value="1"/>
</dbReference>
<dbReference type="InterPro" id="IPR021047">
    <property type="entry name" value="Mannosyltransferase_CMT1"/>
</dbReference>
<proteinExistence type="predicted"/>
<accession>A0AAE0HEL6</accession>
<dbReference type="Proteomes" id="UP001278766">
    <property type="component" value="Unassembled WGS sequence"/>
</dbReference>
<protein>
    <submittedName>
        <fullName evidence="3">Cryptococcal mannosyltransferase 1-domain-containing protein</fullName>
    </submittedName>
</protein>
<organism evidence="3 4">
    <name type="scientific">Chaetomium fimeti</name>
    <dbReference type="NCBI Taxonomy" id="1854472"/>
    <lineage>
        <taxon>Eukaryota</taxon>
        <taxon>Fungi</taxon>
        <taxon>Dikarya</taxon>
        <taxon>Ascomycota</taxon>
        <taxon>Pezizomycotina</taxon>
        <taxon>Sordariomycetes</taxon>
        <taxon>Sordariomycetidae</taxon>
        <taxon>Sordariales</taxon>
        <taxon>Chaetomiaceae</taxon>
        <taxon>Chaetomium</taxon>
    </lineage>
</organism>
<keyword evidence="3" id="KW-0808">Transferase</keyword>
<gene>
    <name evidence="3" type="ORF">B0H64DRAFT_324535</name>
</gene>
<name>A0AAE0HEL6_9PEZI</name>
<dbReference type="RefSeq" id="XP_062658602.1">
    <property type="nucleotide sequence ID" value="XM_062800657.1"/>
</dbReference>
<evidence type="ECO:0000256" key="2">
    <source>
        <dbReference type="SAM" id="SignalP"/>
    </source>
</evidence>
<sequence>MRRSILLLWPTACLLLVAVTLYVRRDQFTTAYFTQSHLSRPDGGDKHLPSQTGVLPSATSSGNQPALPLETTALYVKAIMNIDTATLPHLECPKLDPSRYQQLQVTNDASEATIRYFFALDLRQCVALLPRLIGSVVEAMRFLGPTNCALSIIEGNSKDGTGEVLAALLPELEALGVTYYFSTTAINPKKGDRITALAQLRNLAIQPLLDDTSITTSPTTPKPQRRTPPKPKYDPATTTIIFLNDVAICPEDILELVLQHTTLNADMVCAMDWTYVGADPTFYDVWIARALSGDAFFEIPPDGSWDSAWNLFWNDEASRARLGARQPFQVFSCWNGAVVFKAAPVMEGGVRFRRARKGECHQGEPQLFCKDLWFGGYGKIAVVPVVNLEYSDEGGRKIKEAKGYTSRWVGSSDWRDEGIEWQTDPPEKVKCTAQYDNQFFEAWNKTQPGT</sequence>
<dbReference type="AlphaFoldDB" id="A0AAE0HEL6"/>
<dbReference type="PANTHER" id="PTHR34144:SF5">
    <property type="entry name" value="ALPHA-1,3-MANNOSYLTRANSFERASE CMT1"/>
    <property type="match status" value="1"/>
</dbReference>
<keyword evidence="4" id="KW-1185">Reference proteome</keyword>
<feature type="signal peptide" evidence="2">
    <location>
        <begin position="1"/>
        <end position="25"/>
    </location>
</feature>
<dbReference type="GeneID" id="87837605"/>
<feature type="chain" id="PRO_5042181230" evidence="2">
    <location>
        <begin position="26"/>
        <end position="450"/>
    </location>
</feature>
<comment type="caution">
    <text evidence="3">The sequence shown here is derived from an EMBL/GenBank/DDBJ whole genome shotgun (WGS) entry which is preliminary data.</text>
</comment>
<dbReference type="GO" id="GO:0016757">
    <property type="term" value="F:glycosyltransferase activity"/>
    <property type="evidence" value="ECO:0007669"/>
    <property type="project" value="UniProtKB-KW"/>
</dbReference>
<evidence type="ECO:0000313" key="4">
    <source>
        <dbReference type="Proteomes" id="UP001278766"/>
    </source>
</evidence>